<dbReference type="InterPro" id="IPR016162">
    <property type="entry name" value="Ald_DH_N"/>
</dbReference>
<dbReference type="InterPro" id="IPR015590">
    <property type="entry name" value="Aldehyde_DH_dom"/>
</dbReference>
<dbReference type="PANTHER" id="PTHR43521:SF1">
    <property type="entry name" value="ALPHA-AMINOADIPIC SEMIALDEHYDE DEHYDROGENASE"/>
    <property type="match status" value="1"/>
</dbReference>
<evidence type="ECO:0000256" key="6">
    <source>
        <dbReference type="RuleBase" id="RU003345"/>
    </source>
</evidence>
<evidence type="ECO:0000259" key="7">
    <source>
        <dbReference type="Pfam" id="PF00171"/>
    </source>
</evidence>
<dbReference type="InterPro" id="IPR029510">
    <property type="entry name" value="Ald_DH_CS_GLU"/>
</dbReference>
<dbReference type="Pfam" id="PF00171">
    <property type="entry name" value="Aldedh"/>
    <property type="match status" value="1"/>
</dbReference>
<evidence type="ECO:0000256" key="2">
    <source>
        <dbReference type="ARBA" id="ARBA00023002"/>
    </source>
</evidence>
<evidence type="ECO:0000313" key="9">
    <source>
        <dbReference type="Proteomes" id="UP001180487"/>
    </source>
</evidence>
<keyword evidence="2 6" id="KW-0560">Oxidoreductase</keyword>
<proteinExistence type="inferred from homology"/>
<accession>A0ABU2C349</accession>
<keyword evidence="3" id="KW-0520">NAD</keyword>
<comment type="subunit">
    <text evidence="1">Homotetramer.</text>
</comment>
<comment type="similarity">
    <text evidence="6">Belongs to the aldehyde dehydrogenase family.</text>
</comment>
<evidence type="ECO:0000256" key="5">
    <source>
        <dbReference type="PROSITE-ProRule" id="PRU10007"/>
    </source>
</evidence>
<organism evidence="8 9">
    <name type="scientific">Rhodoferax ferrireducens</name>
    <dbReference type="NCBI Taxonomy" id="192843"/>
    <lineage>
        <taxon>Bacteria</taxon>
        <taxon>Pseudomonadati</taxon>
        <taxon>Pseudomonadota</taxon>
        <taxon>Betaproteobacteria</taxon>
        <taxon>Burkholderiales</taxon>
        <taxon>Comamonadaceae</taxon>
        <taxon>Rhodoferax</taxon>
    </lineage>
</organism>
<evidence type="ECO:0000256" key="3">
    <source>
        <dbReference type="ARBA" id="ARBA00023027"/>
    </source>
</evidence>
<protein>
    <recommendedName>
        <fullName evidence="4">aldehyde dehydrogenase (NAD(+))</fullName>
        <ecNumber evidence="4">1.2.1.3</ecNumber>
    </recommendedName>
</protein>
<dbReference type="EMBL" id="JAVDXT010000001">
    <property type="protein sequence ID" value="MDR7375757.1"/>
    <property type="molecule type" value="Genomic_DNA"/>
</dbReference>
<sequence>MSEAITSLPSEVDQLLQRLGVPRAAYTGGTLAVRSPISGETIANLSQTSPAEVTAAIARAHTAYQAWRNVPAPRRGELVRLLGEELRAAKADLGLLVTLEVGKVPSEGAGEVQEMIDICDFAVGLSRQLYGLTIATERAEHRMMETWHPMGVVGVISAFNFPVAVWCWNAALALVCGNAVVWKPSEKTPLTALATVAIAQRALARFGDAPAGLLELLVGQRDIGEVLVDDEHVKVLSATGSTAMGKAVAPRLAGRFARAILELGGNNAAIVTPSADLDLALRGIAFAAMGTAGQRCTTLRRLFVHDSVYDTLVPQLAKVYAKVQVGDPRTAGTLVGPLIDRAAFDGMQKALAESRAQGATVHGGARVEDIAGGAAYYVRPALVELQDHAGPVLRETFAPILYVVRYQSLDQAIDWHNAVGAGLSSSIFTLNMREAERFMASNGSDCGIANVNIGPSGAEIGGAFGGEKETGGGRESGSDSWKAYMRRATNTINYSTALPLAQGVKFDI</sequence>
<reference evidence="8 9" key="1">
    <citation type="submission" date="2023-07" db="EMBL/GenBank/DDBJ databases">
        <title>Sorghum-associated microbial communities from plants grown in Nebraska, USA.</title>
        <authorList>
            <person name="Schachtman D."/>
        </authorList>
    </citation>
    <scope>NUCLEOTIDE SEQUENCE [LARGE SCALE GENOMIC DNA]</scope>
    <source>
        <strain evidence="8 9">BE313</strain>
    </source>
</reference>
<dbReference type="Gene3D" id="3.40.309.10">
    <property type="entry name" value="Aldehyde Dehydrogenase, Chain A, domain 2"/>
    <property type="match status" value="1"/>
</dbReference>
<feature type="domain" description="Aldehyde dehydrogenase" evidence="7">
    <location>
        <begin position="29"/>
        <end position="487"/>
    </location>
</feature>
<comment type="caution">
    <text evidence="8">The sequence shown here is derived from an EMBL/GenBank/DDBJ whole genome shotgun (WGS) entry which is preliminary data.</text>
</comment>
<dbReference type="PROSITE" id="PS00687">
    <property type="entry name" value="ALDEHYDE_DEHYDR_GLU"/>
    <property type="match status" value="1"/>
</dbReference>
<dbReference type="EC" id="1.2.1.3" evidence="4"/>
<gene>
    <name evidence="8" type="ORF">J2X19_000415</name>
</gene>
<feature type="active site" evidence="5">
    <location>
        <position position="262"/>
    </location>
</feature>
<evidence type="ECO:0000256" key="4">
    <source>
        <dbReference type="ARBA" id="ARBA00024226"/>
    </source>
</evidence>
<dbReference type="CDD" id="cd07130">
    <property type="entry name" value="ALDH_F7_AASADH"/>
    <property type="match status" value="1"/>
</dbReference>
<dbReference type="RefSeq" id="WP_310370198.1">
    <property type="nucleotide sequence ID" value="NZ_JAVDXT010000001.1"/>
</dbReference>
<name>A0ABU2C349_9BURK</name>
<dbReference type="InterPro" id="IPR016163">
    <property type="entry name" value="Ald_DH_C"/>
</dbReference>
<dbReference type="Gene3D" id="3.40.605.10">
    <property type="entry name" value="Aldehyde Dehydrogenase, Chain A, domain 1"/>
    <property type="match status" value="1"/>
</dbReference>
<dbReference type="SUPFAM" id="SSF53720">
    <property type="entry name" value="ALDH-like"/>
    <property type="match status" value="1"/>
</dbReference>
<dbReference type="GO" id="GO:0004029">
    <property type="term" value="F:aldehyde dehydrogenase (NAD+) activity"/>
    <property type="evidence" value="ECO:0007669"/>
    <property type="project" value="UniProtKB-EC"/>
</dbReference>
<evidence type="ECO:0000256" key="1">
    <source>
        <dbReference type="ARBA" id="ARBA00011881"/>
    </source>
</evidence>
<dbReference type="InterPro" id="IPR044638">
    <property type="entry name" value="ALDH7A1-like"/>
</dbReference>
<dbReference type="InterPro" id="IPR016161">
    <property type="entry name" value="Ald_DH/histidinol_DH"/>
</dbReference>
<evidence type="ECO:0000313" key="8">
    <source>
        <dbReference type="EMBL" id="MDR7375757.1"/>
    </source>
</evidence>
<keyword evidence="9" id="KW-1185">Reference proteome</keyword>
<dbReference type="PANTHER" id="PTHR43521">
    <property type="entry name" value="ALPHA-AMINOADIPIC SEMIALDEHYDE DEHYDROGENASE"/>
    <property type="match status" value="1"/>
</dbReference>
<dbReference type="Proteomes" id="UP001180487">
    <property type="component" value="Unassembled WGS sequence"/>
</dbReference>